<evidence type="ECO:0000259" key="7">
    <source>
        <dbReference type="PROSITE" id="PS50888"/>
    </source>
</evidence>
<evidence type="ECO:0000256" key="6">
    <source>
        <dbReference type="SAM" id="MobiDB-lite"/>
    </source>
</evidence>
<dbReference type="SMART" id="SM00353">
    <property type="entry name" value="HLH"/>
    <property type="match status" value="1"/>
</dbReference>
<evidence type="ECO:0000313" key="9">
    <source>
        <dbReference type="WBParaSite" id="PSAMB.scaffold8088size6648.g30934.t1"/>
    </source>
</evidence>
<dbReference type="SUPFAM" id="SSF47459">
    <property type="entry name" value="HLH, helix-loop-helix DNA-binding domain"/>
    <property type="match status" value="1"/>
</dbReference>
<proteinExistence type="predicted"/>
<evidence type="ECO:0000256" key="2">
    <source>
        <dbReference type="ARBA" id="ARBA00022473"/>
    </source>
</evidence>
<dbReference type="GO" id="GO:0070888">
    <property type="term" value="F:E-box binding"/>
    <property type="evidence" value="ECO:0007669"/>
    <property type="project" value="TreeGrafter"/>
</dbReference>
<dbReference type="Gene3D" id="4.10.280.10">
    <property type="entry name" value="Helix-loop-helix DNA-binding domain"/>
    <property type="match status" value="1"/>
</dbReference>
<organism evidence="8 9">
    <name type="scientific">Plectus sambesii</name>
    <dbReference type="NCBI Taxonomy" id="2011161"/>
    <lineage>
        <taxon>Eukaryota</taxon>
        <taxon>Metazoa</taxon>
        <taxon>Ecdysozoa</taxon>
        <taxon>Nematoda</taxon>
        <taxon>Chromadorea</taxon>
        <taxon>Plectida</taxon>
        <taxon>Plectina</taxon>
        <taxon>Plectoidea</taxon>
        <taxon>Plectidae</taxon>
        <taxon>Plectus</taxon>
    </lineage>
</organism>
<dbReference type="CDD" id="cd11430">
    <property type="entry name" value="bHLH_TS_ATOH1_like"/>
    <property type="match status" value="1"/>
</dbReference>
<evidence type="ECO:0000256" key="3">
    <source>
        <dbReference type="ARBA" id="ARBA00022782"/>
    </source>
</evidence>
<keyword evidence="2" id="KW-0217">Developmental protein</keyword>
<protein>
    <submittedName>
        <fullName evidence="9">BHLH domain-containing protein</fullName>
    </submittedName>
</protein>
<accession>A0A914XE39</accession>
<dbReference type="PANTHER" id="PTHR19290:SF162">
    <property type="entry name" value="TRANSCRIPTION FACTOR ATOH7"/>
    <property type="match status" value="1"/>
</dbReference>
<dbReference type="InterPro" id="IPR050359">
    <property type="entry name" value="bHLH_transcription_factors"/>
</dbReference>
<feature type="region of interest" description="Disordered" evidence="6">
    <location>
        <begin position="68"/>
        <end position="125"/>
    </location>
</feature>
<sequence length="205" mass="22403">MDTASHYGQSSFVSSAASDCGLSSKSCSPQNASYYPPFYGSQHQLHLAVQLSSSSSFVGSTYSPNAYTQSSGVAEWPPTPRLYAPTQQTNNDGFCSPTPTNADDDDDDVSSTVDQTRKKGGAQRYKTPSPALLRVRRQAANARERKRMNSLNTAFDQLRCVLPELDSGRKLSKYETLQMAQQYIDSLAAILNKPSISLSNAIKRE</sequence>
<reference evidence="9" key="1">
    <citation type="submission" date="2022-11" db="UniProtKB">
        <authorList>
            <consortium name="WormBaseParasite"/>
        </authorList>
    </citation>
    <scope>IDENTIFICATION</scope>
</reference>
<dbReference type="GO" id="GO:0005634">
    <property type="term" value="C:nucleus"/>
    <property type="evidence" value="ECO:0007669"/>
    <property type="project" value="UniProtKB-SubCell"/>
</dbReference>
<evidence type="ECO:0000256" key="4">
    <source>
        <dbReference type="ARBA" id="ARBA00022902"/>
    </source>
</evidence>
<feature type="domain" description="BHLH" evidence="7">
    <location>
        <begin position="135"/>
        <end position="187"/>
    </location>
</feature>
<feature type="compositionally biased region" description="Polar residues" evidence="6">
    <location>
        <begin position="85"/>
        <end position="101"/>
    </location>
</feature>
<keyword evidence="8" id="KW-1185">Reference proteome</keyword>
<dbReference type="WBParaSite" id="PSAMB.scaffold8088size6648.g30934.t1">
    <property type="protein sequence ID" value="PSAMB.scaffold8088size6648.g30934.t1"/>
    <property type="gene ID" value="PSAMB.scaffold8088size6648.g30934"/>
</dbReference>
<dbReference type="PANTHER" id="PTHR19290">
    <property type="entry name" value="BASIC HELIX-LOOP-HELIX PROTEIN NEUROGENIN-RELATED"/>
    <property type="match status" value="1"/>
</dbReference>
<dbReference type="GO" id="GO:0061564">
    <property type="term" value="P:axon development"/>
    <property type="evidence" value="ECO:0007669"/>
    <property type="project" value="TreeGrafter"/>
</dbReference>
<dbReference type="GO" id="GO:0007423">
    <property type="term" value="P:sensory organ development"/>
    <property type="evidence" value="ECO:0007669"/>
    <property type="project" value="TreeGrafter"/>
</dbReference>
<dbReference type="GO" id="GO:0046983">
    <property type="term" value="F:protein dimerization activity"/>
    <property type="evidence" value="ECO:0007669"/>
    <property type="project" value="InterPro"/>
</dbReference>
<dbReference type="PROSITE" id="PS50888">
    <property type="entry name" value="BHLH"/>
    <property type="match status" value="1"/>
</dbReference>
<dbReference type="InterPro" id="IPR011598">
    <property type="entry name" value="bHLH_dom"/>
</dbReference>
<evidence type="ECO:0000256" key="5">
    <source>
        <dbReference type="ARBA" id="ARBA00023242"/>
    </source>
</evidence>
<keyword evidence="5" id="KW-0539">Nucleus</keyword>
<evidence type="ECO:0000313" key="8">
    <source>
        <dbReference type="Proteomes" id="UP000887566"/>
    </source>
</evidence>
<dbReference type="AlphaFoldDB" id="A0A914XE39"/>
<keyword evidence="3" id="KW-0221">Differentiation</keyword>
<dbReference type="GO" id="GO:0045944">
    <property type="term" value="P:positive regulation of transcription by RNA polymerase II"/>
    <property type="evidence" value="ECO:0007669"/>
    <property type="project" value="TreeGrafter"/>
</dbReference>
<dbReference type="InterPro" id="IPR036638">
    <property type="entry name" value="HLH_DNA-bd_sf"/>
</dbReference>
<evidence type="ECO:0000256" key="1">
    <source>
        <dbReference type="ARBA" id="ARBA00004123"/>
    </source>
</evidence>
<name>A0A914XE39_9BILA</name>
<dbReference type="GO" id="GO:0000981">
    <property type="term" value="F:DNA-binding transcription factor activity, RNA polymerase II-specific"/>
    <property type="evidence" value="ECO:0007669"/>
    <property type="project" value="TreeGrafter"/>
</dbReference>
<comment type="subcellular location">
    <subcellularLocation>
        <location evidence="1">Nucleus</location>
    </subcellularLocation>
</comment>
<keyword evidence="4" id="KW-0524">Neurogenesis</keyword>
<dbReference type="Proteomes" id="UP000887566">
    <property type="component" value="Unplaced"/>
</dbReference>
<dbReference type="Pfam" id="PF00010">
    <property type="entry name" value="HLH"/>
    <property type="match status" value="1"/>
</dbReference>